<evidence type="ECO:0000313" key="1">
    <source>
        <dbReference type="EMBL" id="PHT93292.1"/>
    </source>
</evidence>
<dbReference type="Gramene" id="PHT93292">
    <property type="protein sequence ID" value="PHT93292"/>
    <property type="gene ID" value="T459_01174"/>
</dbReference>
<gene>
    <name evidence="1" type="ORF">T459_01174</name>
</gene>
<organism evidence="1 2">
    <name type="scientific">Capsicum annuum</name>
    <name type="common">Capsicum pepper</name>
    <dbReference type="NCBI Taxonomy" id="4072"/>
    <lineage>
        <taxon>Eukaryota</taxon>
        <taxon>Viridiplantae</taxon>
        <taxon>Streptophyta</taxon>
        <taxon>Embryophyta</taxon>
        <taxon>Tracheophyta</taxon>
        <taxon>Spermatophyta</taxon>
        <taxon>Magnoliopsida</taxon>
        <taxon>eudicotyledons</taxon>
        <taxon>Gunneridae</taxon>
        <taxon>Pentapetalae</taxon>
        <taxon>asterids</taxon>
        <taxon>lamiids</taxon>
        <taxon>Solanales</taxon>
        <taxon>Solanaceae</taxon>
        <taxon>Solanoideae</taxon>
        <taxon>Capsiceae</taxon>
        <taxon>Capsicum</taxon>
    </lineage>
</organism>
<reference evidence="1 2" key="2">
    <citation type="journal article" date="2017" name="Genome Biol.">
        <title>New reference genome sequences of hot pepper reveal the massive evolution of plant disease-resistance genes by retroduplication.</title>
        <authorList>
            <person name="Kim S."/>
            <person name="Park J."/>
            <person name="Yeom S.I."/>
            <person name="Kim Y.M."/>
            <person name="Seo E."/>
            <person name="Kim K.T."/>
            <person name="Kim M.S."/>
            <person name="Lee J.M."/>
            <person name="Cheong K."/>
            <person name="Shin H.S."/>
            <person name="Kim S.B."/>
            <person name="Han K."/>
            <person name="Lee J."/>
            <person name="Park M."/>
            <person name="Lee H.A."/>
            <person name="Lee H.Y."/>
            <person name="Lee Y."/>
            <person name="Oh S."/>
            <person name="Lee J.H."/>
            <person name="Choi E."/>
            <person name="Choi E."/>
            <person name="Lee S.E."/>
            <person name="Jeon J."/>
            <person name="Kim H."/>
            <person name="Choi G."/>
            <person name="Song H."/>
            <person name="Lee J."/>
            <person name="Lee S.C."/>
            <person name="Kwon J.K."/>
            <person name="Lee H.Y."/>
            <person name="Koo N."/>
            <person name="Hong Y."/>
            <person name="Kim R.W."/>
            <person name="Kang W.H."/>
            <person name="Huh J.H."/>
            <person name="Kang B.C."/>
            <person name="Yang T.J."/>
            <person name="Lee Y.H."/>
            <person name="Bennetzen J.L."/>
            <person name="Choi D."/>
        </authorList>
    </citation>
    <scope>NUCLEOTIDE SEQUENCE [LARGE SCALE GENOMIC DNA]</scope>
    <source>
        <strain evidence="2">cv. CM334</strain>
    </source>
</reference>
<evidence type="ECO:0000313" key="2">
    <source>
        <dbReference type="Proteomes" id="UP000222542"/>
    </source>
</evidence>
<keyword evidence="2" id="KW-1185">Reference proteome</keyword>
<dbReference type="SMR" id="A0A2G3AGC1"/>
<comment type="caution">
    <text evidence="1">The sequence shown here is derived from an EMBL/GenBank/DDBJ whole genome shotgun (WGS) entry which is preliminary data.</text>
</comment>
<proteinExistence type="predicted"/>
<name>A0A2G3AGC1_CAPAN</name>
<sequence length="132" mass="14835">MFIVDYMKKMNTFAQNLAAQPAINVDLILPIQGGLGTEYDTLVVSVTSRSEQTALADLQGLLFSHEYRQQIAPNKQHLPAMVVHPSSVVDPFWYPGYGATNHFTNELRNLNNNNKQTNNNSNISHQITCYQP</sequence>
<dbReference type="AlphaFoldDB" id="A0A2G3AGC1"/>
<reference evidence="1 2" key="1">
    <citation type="journal article" date="2014" name="Nat. Genet.">
        <title>Genome sequence of the hot pepper provides insights into the evolution of pungency in Capsicum species.</title>
        <authorList>
            <person name="Kim S."/>
            <person name="Park M."/>
            <person name="Yeom S.I."/>
            <person name="Kim Y.M."/>
            <person name="Lee J.M."/>
            <person name="Lee H.A."/>
            <person name="Seo E."/>
            <person name="Choi J."/>
            <person name="Cheong K."/>
            <person name="Kim K.T."/>
            <person name="Jung K."/>
            <person name="Lee G.W."/>
            <person name="Oh S.K."/>
            <person name="Bae C."/>
            <person name="Kim S.B."/>
            <person name="Lee H.Y."/>
            <person name="Kim S.Y."/>
            <person name="Kim M.S."/>
            <person name="Kang B.C."/>
            <person name="Jo Y.D."/>
            <person name="Yang H.B."/>
            <person name="Jeong H.J."/>
            <person name="Kang W.H."/>
            <person name="Kwon J.K."/>
            <person name="Shin C."/>
            <person name="Lim J.Y."/>
            <person name="Park J.H."/>
            <person name="Huh J.H."/>
            <person name="Kim J.S."/>
            <person name="Kim B.D."/>
            <person name="Cohen O."/>
            <person name="Paran I."/>
            <person name="Suh M.C."/>
            <person name="Lee S.B."/>
            <person name="Kim Y.K."/>
            <person name="Shin Y."/>
            <person name="Noh S.J."/>
            <person name="Park J."/>
            <person name="Seo Y.S."/>
            <person name="Kwon S.Y."/>
            <person name="Kim H.A."/>
            <person name="Park J.M."/>
            <person name="Kim H.J."/>
            <person name="Choi S.B."/>
            <person name="Bosland P.W."/>
            <person name="Reeves G."/>
            <person name="Jo S.H."/>
            <person name="Lee B.W."/>
            <person name="Cho H.T."/>
            <person name="Choi H.S."/>
            <person name="Lee M.S."/>
            <person name="Yu Y."/>
            <person name="Do Choi Y."/>
            <person name="Park B.S."/>
            <person name="van Deynze A."/>
            <person name="Ashrafi H."/>
            <person name="Hill T."/>
            <person name="Kim W.T."/>
            <person name="Pai H.S."/>
            <person name="Ahn H.K."/>
            <person name="Yeam I."/>
            <person name="Giovannoni J.J."/>
            <person name="Rose J.K."/>
            <person name="Sorensen I."/>
            <person name="Lee S.J."/>
            <person name="Kim R.W."/>
            <person name="Choi I.Y."/>
            <person name="Choi B.S."/>
            <person name="Lim J.S."/>
            <person name="Lee Y.H."/>
            <person name="Choi D."/>
        </authorList>
    </citation>
    <scope>NUCLEOTIDE SEQUENCE [LARGE SCALE GENOMIC DNA]</scope>
    <source>
        <strain evidence="2">cv. CM334</strain>
    </source>
</reference>
<protein>
    <submittedName>
        <fullName evidence="1">Uncharacterized protein</fullName>
    </submittedName>
</protein>
<dbReference type="EMBL" id="AYRZ02000001">
    <property type="protein sequence ID" value="PHT93292.1"/>
    <property type="molecule type" value="Genomic_DNA"/>
</dbReference>
<dbReference type="Proteomes" id="UP000222542">
    <property type="component" value="Unassembled WGS sequence"/>
</dbReference>
<accession>A0A2G3AGC1</accession>